<dbReference type="AlphaFoldDB" id="A0A6H5HYT0"/>
<evidence type="ECO:0000313" key="1">
    <source>
        <dbReference type="EMBL" id="CAB0028988.1"/>
    </source>
</evidence>
<name>A0A6H5HYT0_9HYME</name>
<dbReference type="OrthoDB" id="543156at2759"/>
<proteinExistence type="predicted"/>
<reference evidence="1 2" key="1">
    <citation type="submission" date="2020-02" db="EMBL/GenBank/DDBJ databases">
        <authorList>
            <person name="Ferguson B K."/>
        </authorList>
    </citation>
    <scope>NUCLEOTIDE SEQUENCE [LARGE SCALE GENOMIC DNA]</scope>
</reference>
<dbReference type="Proteomes" id="UP000479190">
    <property type="component" value="Unassembled WGS sequence"/>
</dbReference>
<accession>A0A6H5HYT0</accession>
<evidence type="ECO:0000313" key="2">
    <source>
        <dbReference type="Proteomes" id="UP000479190"/>
    </source>
</evidence>
<protein>
    <recommendedName>
        <fullName evidence="3">DJ-1/PfpI domain-containing protein</fullName>
    </recommendedName>
</protein>
<dbReference type="Gene3D" id="3.40.50.880">
    <property type="match status" value="1"/>
</dbReference>
<dbReference type="InterPro" id="IPR029062">
    <property type="entry name" value="Class_I_gatase-like"/>
</dbReference>
<dbReference type="EMBL" id="CADCXV010000225">
    <property type="protein sequence ID" value="CAB0028988.1"/>
    <property type="molecule type" value="Genomic_DNA"/>
</dbReference>
<keyword evidence="2" id="KW-1185">Reference proteome</keyword>
<evidence type="ECO:0008006" key="3">
    <source>
        <dbReference type="Google" id="ProtNLM"/>
    </source>
</evidence>
<organism evidence="1 2">
    <name type="scientific">Trichogramma brassicae</name>
    <dbReference type="NCBI Taxonomy" id="86971"/>
    <lineage>
        <taxon>Eukaryota</taxon>
        <taxon>Metazoa</taxon>
        <taxon>Ecdysozoa</taxon>
        <taxon>Arthropoda</taxon>
        <taxon>Hexapoda</taxon>
        <taxon>Insecta</taxon>
        <taxon>Pterygota</taxon>
        <taxon>Neoptera</taxon>
        <taxon>Endopterygota</taxon>
        <taxon>Hymenoptera</taxon>
        <taxon>Apocrita</taxon>
        <taxon>Proctotrupomorpha</taxon>
        <taxon>Chalcidoidea</taxon>
        <taxon>Trichogrammatidae</taxon>
        <taxon>Trichogramma</taxon>
    </lineage>
</organism>
<sequence length="267" mass="31093">MKFFDEHELFKKSSTKVEECWYDDDDEVFASEAKKITITSGTSLYDVLKLRPEEEDKLLAYTDYYEFAHHYMVWKPNEPHCRTCIWHLCEKMSRGFFRRWAQDAFWELIQKRLPTECCEKIFDDLTNEDLYRICLAAADEQSSPIHPEECVTCTAPFISRFLSSCFQILSGFGDAKGSSTLETVSLIIHLHRQGIYAACFAPTLPIKREWLFHNECLKSERLRIRRPNIECARMVFNHSITELPNLEDHTPYKALIIPGGAGVAFVL</sequence>
<gene>
    <name evidence="1" type="ORF">TBRA_LOCUS1094</name>
</gene>